<dbReference type="AlphaFoldDB" id="A0AA43XNS8"/>
<feature type="binding site" evidence="6">
    <location>
        <position position="189"/>
    </location>
    <ligand>
        <name>substrate</name>
    </ligand>
</feature>
<dbReference type="InterPro" id="IPR015868">
    <property type="entry name" value="Glutaminase"/>
</dbReference>
<feature type="binding site" evidence="6">
    <location>
        <position position="241"/>
    </location>
    <ligand>
        <name>substrate</name>
    </ligand>
</feature>
<comment type="caution">
    <text evidence="7">The sequence shown here is derived from an EMBL/GenBank/DDBJ whole genome shotgun (WGS) entry which is preliminary data.</text>
</comment>
<dbReference type="SUPFAM" id="SSF56601">
    <property type="entry name" value="beta-lactamase/transpeptidase-like"/>
    <property type="match status" value="1"/>
</dbReference>
<evidence type="ECO:0000256" key="4">
    <source>
        <dbReference type="ARBA" id="ARBA00022801"/>
    </source>
</evidence>
<comment type="similarity">
    <text evidence="1 6">Belongs to the glutaminase family.</text>
</comment>
<gene>
    <name evidence="6 7" type="primary">glsA</name>
    <name evidence="7" type="ORF">ISALK_11760</name>
</gene>
<dbReference type="EC" id="3.5.1.2" evidence="3 6"/>
<dbReference type="Proteomes" id="UP000449710">
    <property type="component" value="Unassembled WGS sequence"/>
</dbReference>
<reference evidence="7 8" key="1">
    <citation type="submission" date="2019-04" db="EMBL/GenBank/DDBJ databases">
        <title>Isachenkonia alkalipeptolytica gen. nov. sp. nov. a new anaerobic, alkiliphilic organothrophic bacterium capable to reduce synthesized ferrihydrite isolated from a soda lake.</title>
        <authorList>
            <person name="Toshchakov S.V."/>
            <person name="Zavarzina D.G."/>
            <person name="Zhilina T.N."/>
            <person name="Kostrikina N.A."/>
            <person name="Kublanov I.V."/>
        </authorList>
    </citation>
    <scope>NUCLEOTIDE SEQUENCE [LARGE SCALE GENOMIC DNA]</scope>
    <source>
        <strain evidence="7 8">Z-1701</strain>
    </source>
</reference>
<proteinExistence type="inferred from homology"/>
<evidence type="ECO:0000256" key="2">
    <source>
        <dbReference type="ARBA" id="ARBA00011881"/>
    </source>
</evidence>
<dbReference type="GO" id="GO:0006537">
    <property type="term" value="P:glutamate biosynthetic process"/>
    <property type="evidence" value="ECO:0007669"/>
    <property type="project" value="TreeGrafter"/>
</dbReference>
<feature type="binding site" evidence="6">
    <location>
        <position position="113"/>
    </location>
    <ligand>
        <name>substrate</name>
    </ligand>
</feature>
<keyword evidence="6" id="KW-0007">Acetylation</keyword>
<dbReference type="GO" id="GO:0006543">
    <property type="term" value="P:L-glutamine catabolic process"/>
    <property type="evidence" value="ECO:0007669"/>
    <property type="project" value="TreeGrafter"/>
</dbReference>
<dbReference type="InterPro" id="IPR012338">
    <property type="entry name" value="Beta-lactam/transpept-like"/>
</dbReference>
<feature type="binding site" evidence="6">
    <location>
        <position position="259"/>
    </location>
    <ligand>
        <name>substrate</name>
    </ligand>
</feature>
<feature type="binding site" evidence="6">
    <location>
        <position position="158"/>
    </location>
    <ligand>
        <name>substrate</name>
    </ligand>
</feature>
<sequence>MQEVIKSIIDDNRKYIENGVLPEYIPELKKAKKDALGMSIVTLDGEEYHGGDYQYKFTIQSISKVISLLLALEEKGEAYVFDRVGMEPTGDPFNSMVKLETVMPSKPFNPMINAGAIAISSMIEGRSSTGKVEKLLAFFRQITGNPALTINENVYLSEKRTGDRNRAMAYFMKDVGVIEKDVEGSLDVYFKQCSIEVTTKDIARIGAFLANDGIDLKTGKVLVDKKYIKIAKTFMFTCGMYNASGEFAINVGIPAKSGVGGGILATVPGQMGIGILGPSLDQKGNSVAGVQMIKDLSEKYKLSVF</sequence>
<comment type="catalytic activity">
    <reaction evidence="5 6">
        <text>L-glutamine + H2O = L-glutamate + NH4(+)</text>
        <dbReference type="Rhea" id="RHEA:15889"/>
        <dbReference type="ChEBI" id="CHEBI:15377"/>
        <dbReference type="ChEBI" id="CHEBI:28938"/>
        <dbReference type="ChEBI" id="CHEBI:29985"/>
        <dbReference type="ChEBI" id="CHEBI:58359"/>
        <dbReference type="EC" id="3.5.1.2"/>
    </reaction>
</comment>
<evidence type="ECO:0000313" key="7">
    <source>
        <dbReference type="EMBL" id="NBG89165.1"/>
    </source>
</evidence>
<dbReference type="GO" id="GO:0004359">
    <property type="term" value="F:glutaminase activity"/>
    <property type="evidence" value="ECO:0007669"/>
    <property type="project" value="UniProtKB-UniRule"/>
</dbReference>
<evidence type="ECO:0000313" key="8">
    <source>
        <dbReference type="Proteomes" id="UP000449710"/>
    </source>
</evidence>
<keyword evidence="8" id="KW-1185">Reference proteome</keyword>
<accession>A0AA43XNS8</accession>
<feature type="binding site" evidence="6">
    <location>
        <position position="165"/>
    </location>
    <ligand>
        <name>substrate</name>
    </ligand>
</feature>
<dbReference type="PANTHER" id="PTHR12544:SF29">
    <property type="entry name" value="GLUTAMINASE"/>
    <property type="match status" value="1"/>
</dbReference>
<dbReference type="PANTHER" id="PTHR12544">
    <property type="entry name" value="GLUTAMINASE"/>
    <property type="match status" value="1"/>
</dbReference>
<evidence type="ECO:0000256" key="1">
    <source>
        <dbReference type="ARBA" id="ARBA00011076"/>
    </source>
</evidence>
<name>A0AA43XNS8_9CLOT</name>
<dbReference type="HAMAP" id="MF_00313">
    <property type="entry name" value="Glutaminase"/>
    <property type="match status" value="1"/>
</dbReference>
<organism evidence="7 8">
    <name type="scientific">Isachenkonia alkalipeptolytica</name>
    <dbReference type="NCBI Taxonomy" id="2565777"/>
    <lineage>
        <taxon>Bacteria</taxon>
        <taxon>Bacillati</taxon>
        <taxon>Bacillota</taxon>
        <taxon>Clostridia</taxon>
        <taxon>Eubacteriales</taxon>
        <taxon>Clostridiaceae</taxon>
        <taxon>Isachenkonia</taxon>
    </lineage>
</organism>
<dbReference type="Gene3D" id="3.40.710.10">
    <property type="entry name" value="DD-peptidase/beta-lactamase superfamily"/>
    <property type="match status" value="1"/>
</dbReference>
<protein>
    <recommendedName>
        <fullName evidence="3 6">Glutaminase</fullName>
        <ecNumber evidence="3 6">3.5.1.2</ecNumber>
    </recommendedName>
</protein>
<evidence type="ECO:0000256" key="6">
    <source>
        <dbReference type="HAMAP-Rule" id="MF_00313"/>
    </source>
</evidence>
<dbReference type="Pfam" id="PF04960">
    <property type="entry name" value="Glutaminase"/>
    <property type="match status" value="1"/>
</dbReference>
<comment type="subunit">
    <text evidence="2 6">Homotetramer.</text>
</comment>
<keyword evidence="4 6" id="KW-0378">Hydrolase</keyword>
<dbReference type="EMBL" id="SUMG01000018">
    <property type="protein sequence ID" value="NBG89165.1"/>
    <property type="molecule type" value="Genomic_DNA"/>
</dbReference>
<evidence type="ECO:0000256" key="5">
    <source>
        <dbReference type="ARBA" id="ARBA00049534"/>
    </source>
</evidence>
<evidence type="ECO:0000256" key="3">
    <source>
        <dbReference type="ARBA" id="ARBA00012918"/>
    </source>
</evidence>
<dbReference type="RefSeq" id="WP_160722560.1">
    <property type="nucleotide sequence ID" value="NZ_SUMG01000018.1"/>
</dbReference>
<dbReference type="FunFam" id="3.40.710.10:FF:000005">
    <property type="entry name" value="Glutaminase"/>
    <property type="match status" value="1"/>
</dbReference>
<dbReference type="NCBIfam" id="TIGR03814">
    <property type="entry name" value="Gln_ase"/>
    <property type="match status" value="1"/>
</dbReference>
<feature type="binding site" evidence="6">
    <location>
        <position position="61"/>
    </location>
    <ligand>
        <name>substrate</name>
    </ligand>
</feature>